<gene>
    <name evidence="1" type="ORF">NC653_001341</name>
</gene>
<proteinExistence type="predicted"/>
<dbReference type="EMBL" id="JAQIZT010000001">
    <property type="protein sequence ID" value="KAJ7010856.1"/>
    <property type="molecule type" value="Genomic_DNA"/>
</dbReference>
<sequence length="190" mass="21474">MRESVSSLAQINTSSRAQETALSYHQFMSNQYSLLHSNPTSLRDSLFSSVSSLAIVFCIQPTPNSVTILTMVNSAFTAKGFSLVPKCIMMVRREYNAAFGWGYDPCNHKYKVERIVNRSGCRHVKLRLELFIGWAKQRKETQKSLSLNLYDNTFHETQSPCCKLHCNCYLDAFGGSLPVVCGRDPNQIDM</sequence>
<protein>
    <submittedName>
        <fullName evidence="1">Uncharacterized protein</fullName>
    </submittedName>
</protein>
<keyword evidence="2" id="KW-1185">Reference proteome</keyword>
<comment type="caution">
    <text evidence="1">The sequence shown here is derived from an EMBL/GenBank/DDBJ whole genome shotgun (WGS) entry which is preliminary data.</text>
</comment>
<organism evidence="1 2">
    <name type="scientific">Populus alba x Populus x berolinensis</name>
    <dbReference type="NCBI Taxonomy" id="444605"/>
    <lineage>
        <taxon>Eukaryota</taxon>
        <taxon>Viridiplantae</taxon>
        <taxon>Streptophyta</taxon>
        <taxon>Embryophyta</taxon>
        <taxon>Tracheophyta</taxon>
        <taxon>Spermatophyta</taxon>
        <taxon>Magnoliopsida</taxon>
        <taxon>eudicotyledons</taxon>
        <taxon>Gunneridae</taxon>
        <taxon>Pentapetalae</taxon>
        <taxon>rosids</taxon>
        <taxon>fabids</taxon>
        <taxon>Malpighiales</taxon>
        <taxon>Salicaceae</taxon>
        <taxon>Saliceae</taxon>
        <taxon>Populus</taxon>
    </lineage>
</organism>
<dbReference type="AlphaFoldDB" id="A0AAD6RLW1"/>
<evidence type="ECO:0000313" key="2">
    <source>
        <dbReference type="Proteomes" id="UP001164929"/>
    </source>
</evidence>
<evidence type="ECO:0000313" key="1">
    <source>
        <dbReference type="EMBL" id="KAJ7010856.1"/>
    </source>
</evidence>
<dbReference type="Proteomes" id="UP001164929">
    <property type="component" value="Chromosome 1"/>
</dbReference>
<name>A0AAD6RLW1_9ROSI</name>
<reference evidence="1 2" key="1">
    <citation type="journal article" date="2023" name="Mol. Ecol. Resour.">
        <title>Chromosome-level genome assembly of a triploid poplar Populus alba 'Berolinensis'.</title>
        <authorList>
            <person name="Chen S."/>
            <person name="Yu Y."/>
            <person name="Wang X."/>
            <person name="Wang S."/>
            <person name="Zhang T."/>
            <person name="Zhou Y."/>
            <person name="He R."/>
            <person name="Meng N."/>
            <person name="Wang Y."/>
            <person name="Liu W."/>
            <person name="Liu Z."/>
            <person name="Liu J."/>
            <person name="Guo Q."/>
            <person name="Huang H."/>
            <person name="Sederoff R.R."/>
            <person name="Wang G."/>
            <person name="Qu G."/>
            <person name="Chen S."/>
        </authorList>
    </citation>
    <scope>NUCLEOTIDE SEQUENCE [LARGE SCALE GENOMIC DNA]</scope>
    <source>
        <strain evidence="1">SC-2020</strain>
    </source>
</reference>
<accession>A0AAD6RLW1</accession>